<evidence type="ECO:0000256" key="1">
    <source>
        <dbReference type="ARBA" id="ARBA00004496"/>
    </source>
</evidence>
<evidence type="ECO:0000256" key="2">
    <source>
        <dbReference type="ARBA" id="ARBA00022490"/>
    </source>
</evidence>
<feature type="domain" description="OmpR/PhoB-type" evidence="12">
    <location>
        <begin position="135"/>
        <end position="235"/>
    </location>
</feature>
<evidence type="ECO:0000256" key="6">
    <source>
        <dbReference type="ARBA" id="ARBA00023125"/>
    </source>
</evidence>
<proteinExistence type="predicted"/>
<comment type="subcellular location">
    <subcellularLocation>
        <location evidence="1">Cytoplasm</location>
    </subcellularLocation>
</comment>
<dbReference type="GO" id="GO:0006355">
    <property type="term" value="P:regulation of DNA-templated transcription"/>
    <property type="evidence" value="ECO:0007669"/>
    <property type="project" value="InterPro"/>
</dbReference>
<dbReference type="InterPro" id="IPR016032">
    <property type="entry name" value="Sig_transdc_resp-reg_C-effctor"/>
</dbReference>
<keyword evidence="6 10" id="KW-0238">DNA-binding</keyword>
<dbReference type="KEGG" id="azm:DM194_18875"/>
<evidence type="ECO:0000259" key="12">
    <source>
        <dbReference type="PROSITE" id="PS51755"/>
    </source>
</evidence>
<dbReference type="InterPro" id="IPR001789">
    <property type="entry name" value="Sig_transdc_resp-reg_receiver"/>
</dbReference>
<dbReference type="InterPro" id="IPR001867">
    <property type="entry name" value="OmpR/PhoB-type_DNA-bd"/>
</dbReference>
<dbReference type="GO" id="GO:0000976">
    <property type="term" value="F:transcription cis-regulatory region binding"/>
    <property type="evidence" value="ECO:0007669"/>
    <property type="project" value="TreeGrafter"/>
</dbReference>
<geneLocation type="plasmid" evidence="13 14">
    <name>unnamed7</name>
</geneLocation>
<evidence type="ECO:0000256" key="9">
    <source>
        <dbReference type="PROSITE-ProRule" id="PRU00169"/>
    </source>
</evidence>
<keyword evidence="5" id="KW-0805">Transcription regulation</keyword>
<keyword evidence="3 9" id="KW-0597">Phosphoprotein</keyword>
<keyword evidence="13" id="KW-0614">Plasmid</keyword>
<dbReference type="Gene3D" id="3.40.50.2300">
    <property type="match status" value="1"/>
</dbReference>
<dbReference type="SUPFAM" id="SSF52172">
    <property type="entry name" value="CheY-like"/>
    <property type="match status" value="1"/>
</dbReference>
<dbReference type="SUPFAM" id="SSF46894">
    <property type="entry name" value="C-terminal effector domain of the bipartite response regulators"/>
    <property type="match status" value="1"/>
</dbReference>
<dbReference type="InterPro" id="IPR039420">
    <property type="entry name" value="WalR-like"/>
</dbReference>
<dbReference type="PANTHER" id="PTHR48111">
    <property type="entry name" value="REGULATOR OF RPOS"/>
    <property type="match status" value="1"/>
</dbReference>
<evidence type="ECO:0000256" key="8">
    <source>
        <dbReference type="ARBA" id="ARBA00067337"/>
    </source>
</evidence>
<keyword evidence="2" id="KW-0963">Cytoplasm</keyword>
<dbReference type="RefSeq" id="WP_111069091.1">
    <property type="nucleotide sequence ID" value="NZ_CP029831.1"/>
</dbReference>
<organism evidence="13 14">
    <name type="scientific">Azospirillum ramasamyi</name>
    <dbReference type="NCBI Taxonomy" id="682998"/>
    <lineage>
        <taxon>Bacteria</taxon>
        <taxon>Pseudomonadati</taxon>
        <taxon>Pseudomonadota</taxon>
        <taxon>Alphaproteobacteria</taxon>
        <taxon>Rhodospirillales</taxon>
        <taxon>Azospirillaceae</taxon>
        <taxon>Azospirillum</taxon>
    </lineage>
</organism>
<evidence type="ECO:0000256" key="4">
    <source>
        <dbReference type="ARBA" id="ARBA00023012"/>
    </source>
</evidence>
<dbReference type="PROSITE" id="PS51755">
    <property type="entry name" value="OMPR_PHOB"/>
    <property type="match status" value="1"/>
</dbReference>
<dbReference type="PROSITE" id="PS50110">
    <property type="entry name" value="RESPONSE_REGULATORY"/>
    <property type="match status" value="1"/>
</dbReference>
<evidence type="ECO:0000256" key="7">
    <source>
        <dbReference type="ARBA" id="ARBA00023163"/>
    </source>
</evidence>
<keyword evidence="4" id="KW-0902">Two-component regulatory system</keyword>
<reference evidence="13 14" key="1">
    <citation type="submission" date="2018-06" db="EMBL/GenBank/DDBJ databases">
        <title>Complete genome sequencing of Azospirillum sp. M2T2B2.</title>
        <authorList>
            <person name="Heo J."/>
            <person name="Kim S.-J."/>
            <person name="Kwon S.-W."/>
            <person name="Anandham R."/>
        </authorList>
    </citation>
    <scope>NUCLEOTIDE SEQUENCE [LARGE SCALE GENOMIC DNA]</scope>
    <source>
        <strain evidence="13 14">M2T2B2</strain>
        <plasmid evidence="13 14">unnamed7</plasmid>
    </source>
</reference>
<evidence type="ECO:0000256" key="10">
    <source>
        <dbReference type="PROSITE-ProRule" id="PRU01091"/>
    </source>
</evidence>
<dbReference type="Gene3D" id="1.10.10.10">
    <property type="entry name" value="Winged helix-like DNA-binding domain superfamily/Winged helix DNA-binding domain"/>
    <property type="match status" value="1"/>
</dbReference>
<feature type="DNA-binding region" description="OmpR/PhoB-type" evidence="10">
    <location>
        <begin position="135"/>
        <end position="235"/>
    </location>
</feature>
<dbReference type="GO" id="GO:0000156">
    <property type="term" value="F:phosphorelay response regulator activity"/>
    <property type="evidence" value="ECO:0007669"/>
    <property type="project" value="TreeGrafter"/>
</dbReference>
<dbReference type="EMBL" id="CP029831">
    <property type="protein sequence ID" value="AWU96351.1"/>
    <property type="molecule type" value="Genomic_DNA"/>
</dbReference>
<feature type="domain" description="Response regulatory" evidence="11">
    <location>
        <begin position="9"/>
        <end position="122"/>
    </location>
</feature>
<dbReference type="SMART" id="SM00862">
    <property type="entry name" value="Trans_reg_C"/>
    <property type="match status" value="1"/>
</dbReference>
<evidence type="ECO:0000256" key="3">
    <source>
        <dbReference type="ARBA" id="ARBA00022553"/>
    </source>
</evidence>
<evidence type="ECO:0000259" key="11">
    <source>
        <dbReference type="PROSITE" id="PS50110"/>
    </source>
</evidence>
<dbReference type="AlphaFoldDB" id="A0A2U9SBJ3"/>
<keyword evidence="7" id="KW-0804">Transcription</keyword>
<dbReference type="InterPro" id="IPR011006">
    <property type="entry name" value="CheY-like_superfamily"/>
</dbReference>
<dbReference type="Gene3D" id="6.10.250.690">
    <property type="match status" value="1"/>
</dbReference>
<dbReference type="CDD" id="cd00383">
    <property type="entry name" value="trans_reg_C"/>
    <property type="match status" value="1"/>
</dbReference>
<accession>A0A2U9SBJ3</accession>
<dbReference type="InterPro" id="IPR036388">
    <property type="entry name" value="WH-like_DNA-bd_sf"/>
</dbReference>
<dbReference type="SMART" id="SM00448">
    <property type="entry name" value="REC"/>
    <property type="match status" value="1"/>
</dbReference>
<dbReference type="FunFam" id="1.10.10.10:FF:000099">
    <property type="entry name" value="Two-component system response regulator TorR"/>
    <property type="match status" value="1"/>
</dbReference>
<feature type="modified residue" description="4-aspartylphosphate" evidence="9">
    <location>
        <position position="58"/>
    </location>
</feature>
<dbReference type="GO" id="GO:0032993">
    <property type="term" value="C:protein-DNA complex"/>
    <property type="evidence" value="ECO:0007669"/>
    <property type="project" value="TreeGrafter"/>
</dbReference>
<evidence type="ECO:0000313" key="13">
    <source>
        <dbReference type="EMBL" id="AWU96351.1"/>
    </source>
</evidence>
<dbReference type="NCBIfam" id="NF008034">
    <property type="entry name" value="PRK10766.1"/>
    <property type="match status" value="1"/>
</dbReference>
<dbReference type="Pfam" id="PF00486">
    <property type="entry name" value="Trans_reg_C"/>
    <property type="match status" value="1"/>
</dbReference>
<dbReference type="PANTHER" id="PTHR48111:SF58">
    <property type="entry name" value="TORCAD OPERON TRANSCRIPTIONAL REGULATORY PROTEIN TORR"/>
    <property type="match status" value="1"/>
</dbReference>
<dbReference type="GO" id="GO:0005829">
    <property type="term" value="C:cytosol"/>
    <property type="evidence" value="ECO:0007669"/>
    <property type="project" value="TreeGrafter"/>
</dbReference>
<name>A0A2U9SBJ3_9PROT</name>
<dbReference type="Pfam" id="PF00072">
    <property type="entry name" value="Response_reg"/>
    <property type="match status" value="1"/>
</dbReference>
<evidence type="ECO:0000313" key="14">
    <source>
        <dbReference type="Proteomes" id="UP000249605"/>
    </source>
</evidence>
<dbReference type="OrthoDB" id="9784252at2"/>
<keyword evidence="14" id="KW-1185">Reference proteome</keyword>
<evidence type="ECO:0000256" key="5">
    <source>
        <dbReference type="ARBA" id="ARBA00023015"/>
    </source>
</evidence>
<gene>
    <name evidence="13" type="ORF">DM194_18875</name>
</gene>
<protein>
    <recommendedName>
        <fullName evidence="8">Regulatory protein VirG</fullName>
    </recommendedName>
</protein>
<sequence>MKPPGHPVRLLVVEDEAVSREKLAAYLAAEGFEVLTAEDGNAMGKLMRDYAVDLVLLDINLPGESGLTLARELRARSDIGIILVTGRADEVDRIVGLEIGADDYITKPYSMRELLVRVRNLLRRTTGVTRPAGEASAIRFEGWSFAPERRRLEAPTGDLIKLTRAEYELLSALVSRPGVVLSRDHLMDQINHRIWAPNDRSIDVLVGRLRRKLEPDPRSPTIIVTAHGEGYVFTAEVTPGG</sequence>
<dbReference type="Proteomes" id="UP000249605">
    <property type="component" value="Plasmid unnamed7"/>
</dbReference>